<name>A0A271J3R7_9BACT</name>
<feature type="chain" id="PRO_5013057771" description="DUF4252 domain-containing protein" evidence="1">
    <location>
        <begin position="21"/>
        <end position="190"/>
    </location>
</feature>
<dbReference type="AlphaFoldDB" id="A0A271J3R7"/>
<comment type="caution">
    <text evidence="2">The sequence shown here is derived from an EMBL/GenBank/DDBJ whole genome shotgun (WGS) entry which is preliminary data.</text>
</comment>
<reference evidence="2 3" key="1">
    <citation type="submission" date="2016-11" db="EMBL/GenBank/DDBJ databases">
        <title>Study of marine rhodopsin-containing bacteria.</title>
        <authorList>
            <person name="Yoshizawa S."/>
            <person name="Kumagai Y."/>
            <person name="Kogure K."/>
        </authorList>
    </citation>
    <scope>NUCLEOTIDE SEQUENCE [LARGE SCALE GENOMIC DNA]</scope>
    <source>
        <strain evidence="2 3">SAORIC-28</strain>
    </source>
</reference>
<protein>
    <recommendedName>
        <fullName evidence="4">DUF4252 domain-containing protein</fullName>
    </recommendedName>
</protein>
<keyword evidence="3" id="KW-1185">Reference proteome</keyword>
<feature type="signal peptide" evidence="1">
    <location>
        <begin position="1"/>
        <end position="20"/>
    </location>
</feature>
<dbReference type="OrthoDB" id="1524963at2"/>
<organism evidence="2 3">
    <name type="scientific">Rubrivirga marina</name>
    <dbReference type="NCBI Taxonomy" id="1196024"/>
    <lineage>
        <taxon>Bacteria</taxon>
        <taxon>Pseudomonadati</taxon>
        <taxon>Rhodothermota</taxon>
        <taxon>Rhodothermia</taxon>
        <taxon>Rhodothermales</taxon>
        <taxon>Rubricoccaceae</taxon>
        <taxon>Rubrivirga</taxon>
    </lineage>
</organism>
<keyword evidence="1" id="KW-0732">Signal</keyword>
<sequence>MRSLILSALAALALPLAVQAQPRPFVVADLDALFDSEPRVEVNLRGALLRLAAEATRSDEPETAALIDGLRGVTVRIYPAPPADRIAIVSRLSDIGRQFEADGWLTLVRVRSLPDDPDNEGDVWVYVREAGDLFDGLAVLAVDEDEENAVFVHIDGTISPSDIGSLTRRFGDVDIDVDADIDRDVDIDDE</sequence>
<accession>A0A271J3R7</accession>
<dbReference type="Proteomes" id="UP000216339">
    <property type="component" value="Unassembled WGS sequence"/>
</dbReference>
<evidence type="ECO:0000313" key="2">
    <source>
        <dbReference type="EMBL" id="PAP77349.1"/>
    </source>
</evidence>
<dbReference type="EMBL" id="MQWD01000001">
    <property type="protein sequence ID" value="PAP77349.1"/>
    <property type="molecule type" value="Genomic_DNA"/>
</dbReference>
<dbReference type="RefSeq" id="WP_095511021.1">
    <property type="nucleotide sequence ID" value="NZ_MQWD01000001.1"/>
</dbReference>
<gene>
    <name evidence="2" type="ORF">BSZ37_13350</name>
</gene>
<dbReference type="Pfam" id="PF14060">
    <property type="entry name" value="DUF4252"/>
    <property type="match status" value="1"/>
</dbReference>
<proteinExistence type="predicted"/>
<evidence type="ECO:0000256" key="1">
    <source>
        <dbReference type="SAM" id="SignalP"/>
    </source>
</evidence>
<evidence type="ECO:0000313" key="3">
    <source>
        <dbReference type="Proteomes" id="UP000216339"/>
    </source>
</evidence>
<evidence type="ECO:0008006" key="4">
    <source>
        <dbReference type="Google" id="ProtNLM"/>
    </source>
</evidence>
<dbReference type="InterPro" id="IPR025348">
    <property type="entry name" value="DUF4252"/>
</dbReference>